<feature type="chain" id="PRO_5045799106" evidence="1">
    <location>
        <begin position="26"/>
        <end position="353"/>
    </location>
</feature>
<dbReference type="EMBL" id="JAINVV010000011">
    <property type="protein sequence ID" value="MBY8825154.1"/>
    <property type="molecule type" value="Genomic_DNA"/>
</dbReference>
<evidence type="ECO:0000256" key="1">
    <source>
        <dbReference type="SAM" id="SignalP"/>
    </source>
</evidence>
<reference evidence="2 3" key="1">
    <citation type="submission" date="2021-08" db="EMBL/GenBank/DDBJ databases">
        <authorList>
            <person name="Tuo L."/>
        </authorList>
    </citation>
    <scope>NUCLEOTIDE SEQUENCE [LARGE SCALE GENOMIC DNA]</scope>
    <source>
        <strain evidence="2 3">JCM 31229</strain>
    </source>
</reference>
<feature type="signal peptide" evidence="1">
    <location>
        <begin position="1"/>
        <end position="25"/>
    </location>
</feature>
<dbReference type="Proteomes" id="UP000706039">
    <property type="component" value="Unassembled WGS sequence"/>
</dbReference>
<evidence type="ECO:0000313" key="3">
    <source>
        <dbReference type="Proteomes" id="UP000706039"/>
    </source>
</evidence>
<dbReference type="RefSeq" id="WP_222992256.1">
    <property type="nucleotide sequence ID" value="NZ_JAINVV010000011.1"/>
</dbReference>
<organism evidence="2 3">
    <name type="scientific">Sphingomonas colocasiae</name>
    <dbReference type="NCBI Taxonomy" id="1848973"/>
    <lineage>
        <taxon>Bacteria</taxon>
        <taxon>Pseudomonadati</taxon>
        <taxon>Pseudomonadota</taxon>
        <taxon>Alphaproteobacteria</taxon>
        <taxon>Sphingomonadales</taxon>
        <taxon>Sphingomonadaceae</taxon>
        <taxon>Sphingomonas</taxon>
    </lineage>
</organism>
<dbReference type="Pfam" id="PF06674">
    <property type="entry name" value="DUF1176"/>
    <property type="match status" value="1"/>
</dbReference>
<dbReference type="InterPro" id="IPR009560">
    <property type="entry name" value="DUF1176"/>
</dbReference>
<keyword evidence="1" id="KW-0732">Signal</keyword>
<protein>
    <submittedName>
        <fullName evidence="2">DUF1176 domain-containing protein</fullName>
    </submittedName>
</protein>
<name>A0ABS7PW28_9SPHN</name>
<keyword evidence="3" id="KW-1185">Reference proteome</keyword>
<proteinExistence type="predicted"/>
<gene>
    <name evidence="2" type="ORF">K7G82_22825</name>
</gene>
<evidence type="ECO:0000313" key="2">
    <source>
        <dbReference type="EMBL" id="MBY8825154.1"/>
    </source>
</evidence>
<accession>A0ABS7PW28</accession>
<comment type="caution">
    <text evidence="2">The sequence shown here is derived from an EMBL/GenBank/DDBJ whole genome shotgun (WGS) entry which is preliminary data.</text>
</comment>
<sequence>MNIFVHMGSALMLAAIPASSWGAPAAPIQSYDEYRSWLVACDNGLSCVAKGFDDGASRAELKIEREGGPNGQPTATIATETAFTAKDLAVDGTPLRLDMAAWTLTTEDGDGTTLTTDDPAAIRALVARLRDGVILRAGGAEIPLDGFTAALLRIDDRQGRVGGATALIRPGPRPASAVPAPPAIPRIAKRPIAARLSPGEADRLIARVRAEQAALFEKEGCEEMPGAMTAEANALNDMQAIAFVPCIMGAYQGSSLAFVVPRGKGASRQLILPTPYLGADAEGESLSYFTEAWFDAEGGTVSTAAKGRGLADCGISASWIWDGAAFRLTALDLQRNCGGRYPGDWPSLFRSVQ</sequence>